<comment type="catalytic activity">
    <reaction evidence="1">
        <text>ATP + protein L-histidine = ADP + protein N-phospho-L-histidine.</text>
        <dbReference type="EC" id="2.7.13.3"/>
    </reaction>
</comment>
<keyword evidence="4" id="KW-0808">Transferase</keyword>
<keyword evidence="10" id="KW-1133">Transmembrane helix</keyword>
<dbReference type="Gene3D" id="3.30.565.10">
    <property type="entry name" value="Histidine kinase-like ATPase, C-terminal domain"/>
    <property type="match status" value="1"/>
</dbReference>
<dbReference type="PRINTS" id="PR00344">
    <property type="entry name" value="BCTRLSENSOR"/>
</dbReference>
<evidence type="ECO:0000259" key="11">
    <source>
        <dbReference type="PROSITE" id="PS50109"/>
    </source>
</evidence>
<feature type="transmembrane region" description="Helical" evidence="10">
    <location>
        <begin position="163"/>
        <end position="183"/>
    </location>
</feature>
<reference evidence="12 13" key="1">
    <citation type="submission" date="2019-02" db="EMBL/GenBank/DDBJ databases">
        <title>Isolation and identification of novel species under the genus Muribaculum.</title>
        <authorList>
            <person name="Miyake S."/>
            <person name="Ding Y."/>
            <person name="Low A."/>
            <person name="Soh M."/>
            <person name="Seedorf H."/>
        </authorList>
    </citation>
    <scope>NUCLEOTIDE SEQUENCE [LARGE SCALE GENOMIC DNA]</scope>
    <source>
        <strain evidence="12 13">TLL-A3</strain>
    </source>
</reference>
<evidence type="ECO:0000256" key="9">
    <source>
        <dbReference type="SAM" id="Coils"/>
    </source>
</evidence>
<dbReference type="Pfam" id="PF02518">
    <property type="entry name" value="HATPase_c"/>
    <property type="match status" value="1"/>
</dbReference>
<dbReference type="GO" id="GO:0005524">
    <property type="term" value="F:ATP binding"/>
    <property type="evidence" value="ECO:0007669"/>
    <property type="project" value="UniProtKB-KW"/>
</dbReference>
<dbReference type="AlphaFoldDB" id="A0A4Z0V4H5"/>
<keyword evidence="9" id="KW-0175">Coiled coil</keyword>
<feature type="coiled-coil region" evidence="9">
    <location>
        <begin position="114"/>
        <end position="141"/>
    </location>
</feature>
<evidence type="ECO:0000313" key="13">
    <source>
        <dbReference type="Proteomes" id="UP000297635"/>
    </source>
</evidence>
<evidence type="ECO:0000256" key="6">
    <source>
        <dbReference type="ARBA" id="ARBA00022777"/>
    </source>
</evidence>
<gene>
    <name evidence="12" type="ORF">EZ315_11080</name>
</gene>
<dbReference type="PANTHER" id="PTHR43065:SF10">
    <property type="entry name" value="PEROXIDE STRESS-ACTIVATED HISTIDINE KINASE MAK3"/>
    <property type="match status" value="1"/>
</dbReference>
<evidence type="ECO:0000256" key="1">
    <source>
        <dbReference type="ARBA" id="ARBA00000085"/>
    </source>
</evidence>
<keyword evidence="6 12" id="KW-0418">Kinase</keyword>
<dbReference type="InterPro" id="IPR004358">
    <property type="entry name" value="Sig_transdc_His_kin-like_C"/>
</dbReference>
<dbReference type="EC" id="2.7.13.3" evidence="2"/>
<evidence type="ECO:0000256" key="5">
    <source>
        <dbReference type="ARBA" id="ARBA00022741"/>
    </source>
</evidence>
<dbReference type="RefSeq" id="WP_135472140.1">
    <property type="nucleotide sequence ID" value="NZ_CASJDB010000036.1"/>
</dbReference>
<dbReference type="EMBL" id="SJSA01000002">
    <property type="protein sequence ID" value="TGG36401.1"/>
    <property type="molecule type" value="Genomic_DNA"/>
</dbReference>
<evidence type="ECO:0000256" key="7">
    <source>
        <dbReference type="ARBA" id="ARBA00022840"/>
    </source>
</evidence>
<keyword evidence="5" id="KW-0547">Nucleotide-binding</keyword>
<organism evidence="12 13">
    <name type="scientific">Duncaniella freteri</name>
    <dbReference type="NCBI Taxonomy" id="2530391"/>
    <lineage>
        <taxon>Bacteria</taxon>
        <taxon>Pseudomonadati</taxon>
        <taxon>Bacteroidota</taxon>
        <taxon>Bacteroidia</taxon>
        <taxon>Bacteroidales</taxon>
        <taxon>Muribaculaceae</taxon>
        <taxon>Duncaniella</taxon>
    </lineage>
</organism>
<name>A0A4Z0V4H5_9BACT</name>
<evidence type="ECO:0000256" key="2">
    <source>
        <dbReference type="ARBA" id="ARBA00012438"/>
    </source>
</evidence>
<dbReference type="GO" id="GO:0000160">
    <property type="term" value="P:phosphorelay signal transduction system"/>
    <property type="evidence" value="ECO:0007669"/>
    <property type="project" value="UniProtKB-KW"/>
</dbReference>
<dbReference type="PROSITE" id="PS50109">
    <property type="entry name" value="HIS_KIN"/>
    <property type="match status" value="1"/>
</dbReference>
<comment type="caution">
    <text evidence="12">The sequence shown here is derived from an EMBL/GenBank/DDBJ whole genome shotgun (WGS) entry which is preliminary data.</text>
</comment>
<evidence type="ECO:0000313" key="12">
    <source>
        <dbReference type="EMBL" id="TGG36401.1"/>
    </source>
</evidence>
<evidence type="ECO:0000256" key="10">
    <source>
        <dbReference type="SAM" id="Phobius"/>
    </source>
</evidence>
<feature type="transmembrane region" description="Helical" evidence="10">
    <location>
        <begin position="12"/>
        <end position="30"/>
    </location>
</feature>
<keyword evidence="3" id="KW-0597">Phosphoprotein</keyword>
<evidence type="ECO:0000256" key="8">
    <source>
        <dbReference type="ARBA" id="ARBA00023012"/>
    </source>
</evidence>
<dbReference type="PANTHER" id="PTHR43065">
    <property type="entry name" value="SENSOR HISTIDINE KINASE"/>
    <property type="match status" value="1"/>
</dbReference>
<dbReference type="GeneID" id="82150332"/>
<dbReference type="GO" id="GO:0004673">
    <property type="term" value="F:protein histidine kinase activity"/>
    <property type="evidence" value="ECO:0007669"/>
    <property type="project" value="UniProtKB-EC"/>
</dbReference>
<dbReference type="InterPro" id="IPR036890">
    <property type="entry name" value="HATPase_C_sf"/>
</dbReference>
<evidence type="ECO:0000256" key="4">
    <source>
        <dbReference type="ARBA" id="ARBA00022679"/>
    </source>
</evidence>
<keyword evidence="7" id="KW-0067">ATP-binding</keyword>
<proteinExistence type="predicted"/>
<accession>A0A4Z0V4H5</accession>
<dbReference type="Proteomes" id="UP000297635">
    <property type="component" value="Unassembled WGS sequence"/>
</dbReference>
<dbReference type="SMART" id="SM00387">
    <property type="entry name" value="HATPase_c"/>
    <property type="match status" value="1"/>
</dbReference>
<sequence>MTSNIYELRRYGIIIFMIVSLAVVVVFLSYSDTLVKDLSRQERNRMQIWADATREIVKSANEIESSSSNSSMDFLLSIIEGNSNIPVLLTDSEGTILMHRNFSLPESVDSLSPLEISDRNLEFLRNKLADMRETSNIIEINMGDAGSQYLYYEDSRLLKALSYYPYIQIVVLVTFILIVYYAVSSTQRAEQNKVWIGLSKETAHQLGTPISSLMAWMELLDNMGIDKDAVAEMNKDVTRLSTIAARFSKIGSRPSMEPGDLNDIAIRSAEYMATRMSRRITLSVSPSNKPLPVKISAPLTEWVMENLIKNAVDAMDGSGSIDVNIYSTKSHGIIDITDTGKGISRKHHKALFNPGFTTKSRGWGLGLTLAKRIIEDYHGGHIYVKRSEIGVGTTFTIEIPLSLKEA</sequence>
<dbReference type="SUPFAM" id="SSF55874">
    <property type="entry name" value="ATPase domain of HSP90 chaperone/DNA topoisomerase II/histidine kinase"/>
    <property type="match status" value="1"/>
</dbReference>
<keyword evidence="10" id="KW-0812">Transmembrane</keyword>
<keyword evidence="10" id="KW-0472">Membrane</keyword>
<keyword evidence="13" id="KW-1185">Reference proteome</keyword>
<evidence type="ECO:0000256" key="3">
    <source>
        <dbReference type="ARBA" id="ARBA00022553"/>
    </source>
</evidence>
<protein>
    <recommendedName>
        <fullName evidence="2">histidine kinase</fullName>
        <ecNumber evidence="2">2.7.13.3</ecNumber>
    </recommendedName>
</protein>
<feature type="domain" description="Histidine kinase" evidence="11">
    <location>
        <begin position="201"/>
        <end position="403"/>
    </location>
</feature>
<dbReference type="InterPro" id="IPR005467">
    <property type="entry name" value="His_kinase_dom"/>
</dbReference>
<dbReference type="InterPro" id="IPR003594">
    <property type="entry name" value="HATPase_dom"/>
</dbReference>
<keyword evidence="8" id="KW-0902">Two-component regulatory system</keyword>